<dbReference type="SUPFAM" id="SSF52129">
    <property type="entry name" value="Caspase-like"/>
    <property type="match status" value="1"/>
</dbReference>
<evidence type="ECO:0000259" key="4">
    <source>
        <dbReference type="Pfam" id="PF01471"/>
    </source>
</evidence>
<dbReference type="InterPro" id="IPR011600">
    <property type="entry name" value="Pept_C14_caspase"/>
</dbReference>
<dbReference type="Pfam" id="PF01471">
    <property type="entry name" value="PG_binding_1"/>
    <property type="match status" value="2"/>
</dbReference>
<organism evidence="5 6">
    <name type="scientific">Yoonia phaeophyticola</name>
    <dbReference type="NCBI Taxonomy" id="3137369"/>
    <lineage>
        <taxon>Bacteria</taxon>
        <taxon>Pseudomonadati</taxon>
        <taxon>Pseudomonadota</taxon>
        <taxon>Alphaproteobacteria</taxon>
        <taxon>Rhodobacterales</taxon>
        <taxon>Paracoccaceae</taxon>
        <taxon>Yoonia</taxon>
    </lineage>
</organism>
<dbReference type="SUPFAM" id="SSF47090">
    <property type="entry name" value="PGBD-like"/>
    <property type="match status" value="2"/>
</dbReference>
<dbReference type="InterPro" id="IPR029030">
    <property type="entry name" value="Caspase-like_dom_sf"/>
</dbReference>
<gene>
    <name evidence="5" type="ORF">AABB29_00755</name>
</gene>
<reference evidence="6" key="1">
    <citation type="submission" date="2024-04" db="EMBL/GenBank/DDBJ databases">
        <title>Phylogenomic analyses of a clade within the roseobacter group suggest taxonomic reassignments of species of the genera Aestuariivita, Citreicella, Loktanella, Nautella, Pelagibaca, Ruegeria, Thalassobius, Thiobacimonas and Tropicibacter, and the proposal o.</title>
        <authorList>
            <person name="Jeon C.O."/>
        </authorList>
    </citation>
    <scope>NUCLEOTIDE SEQUENCE [LARGE SCALE GENOMIC DNA]</scope>
    <source>
        <strain evidence="6">BS5-3</strain>
    </source>
</reference>
<keyword evidence="6" id="KW-1185">Reference proteome</keyword>
<dbReference type="InterPro" id="IPR036365">
    <property type="entry name" value="PGBD-like_sf"/>
</dbReference>
<feature type="coiled-coil region" evidence="1">
    <location>
        <begin position="339"/>
        <end position="370"/>
    </location>
</feature>
<evidence type="ECO:0000313" key="6">
    <source>
        <dbReference type="Proteomes" id="UP001440612"/>
    </source>
</evidence>
<dbReference type="InterPro" id="IPR036366">
    <property type="entry name" value="PGBDSf"/>
</dbReference>
<dbReference type="Gene3D" id="1.10.101.10">
    <property type="entry name" value="PGBD-like superfamily/PGBD"/>
    <property type="match status" value="2"/>
</dbReference>
<dbReference type="Proteomes" id="UP001440612">
    <property type="component" value="Chromosome"/>
</dbReference>
<keyword evidence="2" id="KW-0732">Signal</keyword>
<feature type="chain" id="PRO_5046056786" evidence="2">
    <location>
        <begin position="20"/>
        <end position="487"/>
    </location>
</feature>
<feature type="domain" description="Peptidoglycan binding-like" evidence="4">
    <location>
        <begin position="429"/>
        <end position="480"/>
    </location>
</feature>
<feature type="signal peptide" evidence="2">
    <location>
        <begin position="1"/>
        <end position="19"/>
    </location>
</feature>
<evidence type="ECO:0000256" key="1">
    <source>
        <dbReference type="SAM" id="Coils"/>
    </source>
</evidence>
<protein>
    <submittedName>
        <fullName evidence="5">Peptidoglycan-binding protein</fullName>
    </submittedName>
</protein>
<evidence type="ECO:0000313" key="5">
    <source>
        <dbReference type="EMBL" id="WZC49225.1"/>
    </source>
</evidence>
<feature type="domain" description="Peptidoglycan binding-like" evidence="4">
    <location>
        <begin position="287"/>
        <end position="342"/>
    </location>
</feature>
<name>A0ABZ2V7J9_9RHOB</name>
<evidence type="ECO:0000259" key="3">
    <source>
        <dbReference type="Pfam" id="PF00656"/>
    </source>
</evidence>
<keyword evidence="1" id="KW-0175">Coiled coil</keyword>
<dbReference type="RefSeq" id="WP_341367336.1">
    <property type="nucleotide sequence ID" value="NZ_CP150951.2"/>
</dbReference>
<dbReference type="InterPro" id="IPR002477">
    <property type="entry name" value="Peptidoglycan-bd-like"/>
</dbReference>
<dbReference type="Pfam" id="PF00656">
    <property type="entry name" value="Peptidase_C14"/>
    <property type="match status" value="1"/>
</dbReference>
<accession>A0ABZ2V7J9</accession>
<dbReference type="EMBL" id="CP150951">
    <property type="protein sequence ID" value="WZC49225.1"/>
    <property type="molecule type" value="Genomic_DNA"/>
</dbReference>
<sequence length="487" mass="53415">MRKRILMALLSALALPAWAEDTALLMGVDRYDEFRRVGNGLDVLNGATALRDAGYQVNSLANGQSDAMLRALQRFAVDAGDADRVIVGLAGRFVTDGDRSWLLPSDAARPTLFGMGDAVPLDSVLQVLAQTPGQAVLILGYDQDADTPIGSYLRQGVGPLDIPQGVTVFYGEPDFTDGVVTEAITVPGGDAMDFARNSRGLNIAGYAPRALAFRPEAPAPAPVPARPDALSEWNAAQAENTADSYRDFLFAYPESPFAREARRRLDAIENDPLRLAEIAEDALELTRNERRNIQRNLTLMDFNTRGVDGIFGSGTRGAIRNWQQTNGFAQTGFLTAQQINRLDAQASRRTAEIEAEEARAREEALNLERAYWEETGARDDEAGYRAYLDRYPEGIFAEEARSKLDALDDDTDAAAARERALNINPVVARLIENRLDQLGFNPGRVDGRFDRDTRGAISRYQTRHGLSSTGYLDQPTLARLLADTFGR</sequence>
<dbReference type="Gene3D" id="3.40.50.1460">
    <property type="match status" value="1"/>
</dbReference>
<proteinExistence type="predicted"/>
<feature type="domain" description="Peptidase C14 caspase" evidence="3">
    <location>
        <begin position="22"/>
        <end position="133"/>
    </location>
</feature>
<evidence type="ECO:0000256" key="2">
    <source>
        <dbReference type="SAM" id="SignalP"/>
    </source>
</evidence>